<dbReference type="InterPro" id="IPR026203">
    <property type="entry name" value="IHABP"/>
</dbReference>
<keyword evidence="3" id="KW-1185">Reference proteome</keyword>
<dbReference type="GeneTree" id="ENSGT00740000117056"/>
<dbReference type="RefSeq" id="XP_015199397.1">
    <property type="nucleotide sequence ID" value="XM_015343911.2"/>
</dbReference>
<dbReference type="PANTHER" id="PTHR18956:SF6">
    <property type="entry name" value="HYALURONAN MEDIATED MOTILITY RECEPTOR"/>
    <property type="match status" value="1"/>
</dbReference>
<accession>W5M454</accession>
<dbReference type="Bgee" id="ENSLOCG00000002690">
    <property type="expression patterns" value="Expressed in larva and 2 other cell types or tissues"/>
</dbReference>
<evidence type="ECO:0000313" key="3">
    <source>
        <dbReference type="Proteomes" id="UP000018468"/>
    </source>
</evidence>
<evidence type="ECO:0000256" key="1">
    <source>
        <dbReference type="SAM" id="Coils"/>
    </source>
</evidence>
<reference evidence="3" key="1">
    <citation type="submission" date="2011-12" db="EMBL/GenBank/DDBJ databases">
        <title>The Draft Genome of Lepisosteus oculatus.</title>
        <authorList>
            <consortium name="The Broad Institute Genome Assembly &amp; Analysis Group"/>
            <consortium name="Computational R&amp;D Group"/>
            <consortium name="and Sequencing Platform"/>
            <person name="Di Palma F."/>
            <person name="Alfoldi J."/>
            <person name="Johnson J."/>
            <person name="Berlin A."/>
            <person name="Gnerre S."/>
            <person name="Jaffe D."/>
            <person name="MacCallum I."/>
            <person name="Young S."/>
            <person name="Walker B.J."/>
            <person name="Lander E.S."/>
            <person name="Lindblad-Toh K."/>
        </authorList>
    </citation>
    <scope>NUCLEOTIDE SEQUENCE [LARGE SCALE GENOMIC DNA]</scope>
</reference>
<dbReference type="eggNOG" id="ENOG502S24P">
    <property type="taxonomic scope" value="Eukaryota"/>
</dbReference>
<dbReference type="HOGENOM" id="CLU_081603_0_0_1"/>
<dbReference type="OMA" id="PEDPATH"/>
<dbReference type="GeneID" id="107076991"/>
<dbReference type="Ensembl" id="ENSLOCT00000003166.1">
    <property type="protein sequence ID" value="ENSLOCP00000003162.1"/>
    <property type="gene ID" value="ENSLOCG00000002690.1"/>
</dbReference>
<dbReference type="OrthoDB" id="8901125at2759"/>
<dbReference type="InParanoid" id="W5M454"/>
<keyword evidence="1" id="KW-0175">Coiled coil</keyword>
<sequence>MKRFLMSREDFELRDQIQLLTEKCNVLEGEKAVLKRECLVAGEQARTLRMDVNSLSMQLCIQEQRNMALQVKHDQLLRETQHEKELADFLQQQLQTLAKESAKNSHELGQELEKVLTDLHQLQDSETQLQNLLEEMQQQNQERTRQAEQLQAELNSKTQELDEERSLHAEILKQMRQKNQGSLKKLQVTVIQFESFCEQQKTWMHCVKRFKDCMSEEKDALWRKINTMEKQLQQFRRIMQENTKYKAFASTAAETANQHYDRLPMVDPVLLAEGQAEINKWNRTGDLCKNVTPLQVS</sequence>
<dbReference type="AlphaFoldDB" id="W5M454"/>
<reference evidence="2" key="2">
    <citation type="submission" date="2025-08" db="UniProtKB">
        <authorList>
            <consortium name="Ensembl"/>
        </authorList>
    </citation>
    <scope>IDENTIFICATION</scope>
</reference>
<dbReference type="PANTHER" id="PTHR18956">
    <property type="entry name" value="HYALURONAN MEDIATED MOTILITY RECEPTOR"/>
    <property type="match status" value="1"/>
</dbReference>
<evidence type="ECO:0000313" key="2">
    <source>
        <dbReference type="Ensembl" id="ENSLOCP00000003162.1"/>
    </source>
</evidence>
<feature type="coiled-coil region" evidence="1">
    <location>
        <begin position="119"/>
        <end position="167"/>
    </location>
</feature>
<name>W5M454_LEPOC</name>
<organism evidence="2 3">
    <name type="scientific">Lepisosteus oculatus</name>
    <name type="common">Spotted gar</name>
    <dbReference type="NCBI Taxonomy" id="7918"/>
    <lineage>
        <taxon>Eukaryota</taxon>
        <taxon>Metazoa</taxon>
        <taxon>Chordata</taxon>
        <taxon>Craniata</taxon>
        <taxon>Vertebrata</taxon>
        <taxon>Euteleostomi</taxon>
        <taxon>Actinopterygii</taxon>
        <taxon>Neopterygii</taxon>
        <taxon>Holostei</taxon>
        <taxon>Semionotiformes</taxon>
        <taxon>Lepisosteidae</taxon>
        <taxon>Lepisosteus</taxon>
    </lineage>
</organism>
<dbReference type="GO" id="GO:0005540">
    <property type="term" value="F:hyaluronic acid binding"/>
    <property type="evidence" value="ECO:0007669"/>
    <property type="project" value="InterPro"/>
</dbReference>
<reference evidence="2" key="3">
    <citation type="submission" date="2025-09" db="UniProtKB">
        <authorList>
            <consortium name="Ensembl"/>
        </authorList>
    </citation>
    <scope>IDENTIFICATION</scope>
</reference>
<proteinExistence type="predicted"/>
<protein>
    <submittedName>
        <fullName evidence="2">Myosin-11-like</fullName>
    </submittedName>
</protein>
<dbReference type="Proteomes" id="UP000018468">
    <property type="component" value="Linkage group LG4"/>
</dbReference>
<dbReference type="EMBL" id="AHAT01020545">
    <property type="status" value="NOT_ANNOTATED_CDS"/>
    <property type="molecule type" value="Genomic_DNA"/>
</dbReference>